<sequence>MSTKTYTAEQVSQHNTRDDLWIIYNEKVYDVTQYLDEHPGGEEVILDCAGQDATDAFDDIGHSEDAHQNLKALYIGDLIGGVPKKTKSASAGGNSTDANSNLFLALALVVAILDFYTISNNKVLQTCAYVSNAESGIARWFRMRDPYIKVNLVRSDNLFADVDVYTLIMGGPDMNKISIGFNPYYKVCDEFALNDKYCEHESDESNSKKLSLVELIDSGGYKFPIESFMLNTKKETDHIYTLDRSGIYCAMFLTSNIPDTVEDIAVEVEWVQSYGNLLVSDFKRLFSTVVFTFAYIGVAIVLSFLTYRKINLNENTSITINNLKFQKFTLQYKFILFFWAYGILYLSTSVHYILLNKYDYTTDSLIIFFTNVLDLALSTIVSVWTIYNLMLFSAGSWIHVDITNTNKKSHNLQVKTAKIIAVVLVIQMLIYDMEESTIHSLIGNVPKDWLSTCIYIEYFLIYILTLTWAVITWTKIQEKKLKTIYLITTALLGILFAIIILGVRLFNHTAQTASIAYTVEFIFTVVVAFLWHNVIFENNTLVLK</sequence>
<evidence type="ECO:0000256" key="3">
    <source>
        <dbReference type="ARBA" id="ARBA00022617"/>
    </source>
</evidence>
<keyword evidence="10 13" id="KW-0472">Membrane</keyword>
<dbReference type="InterPro" id="IPR050668">
    <property type="entry name" value="Cytochrome_b5"/>
</dbReference>
<feature type="transmembrane region" description="Helical" evidence="13">
    <location>
        <begin position="515"/>
        <end position="536"/>
    </location>
</feature>
<dbReference type="GO" id="GO:0046872">
    <property type="term" value="F:metal ion binding"/>
    <property type="evidence" value="ECO:0007669"/>
    <property type="project" value="UniProtKB-KW"/>
</dbReference>
<evidence type="ECO:0000256" key="5">
    <source>
        <dbReference type="ARBA" id="ARBA00022723"/>
    </source>
</evidence>
<comment type="caution">
    <text evidence="15">The sequence shown here is derived from an EMBL/GenBank/DDBJ whole genome shotgun (WGS) entry which is preliminary data.</text>
</comment>
<evidence type="ECO:0000256" key="1">
    <source>
        <dbReference type="ARBA" id="ARBA00004131"/>
    </source>
</evidence>
<evidence type="ECO:0000256" key="12">
    <source>
        <dbReference type="ARBA" id="ARBA00038168"/>
    </source>
</evidence>
<dbReference type="SMART" id="SM01117">
    <property type="entry name" value="Cyt-b5"/>
    <property type="match status" value="1"/>
</dbReference>
<dbReference type="GO" id="GO:0016126">
    <property type="term" value="P:sterol biosynthetic process"/>
    <property type="evidence" value="ECO:0007669"/>
    <property type="project" value="TreeGrafter"/>
</dbReference>
<gene>
    <name evidence="15" type="ORF">JL09_g1861</name>
</gene>
<comment type="similarity">
    <text evidence="12">Belongs to the cytochrome b5 family.</text>
</comment>
<evidence type="ECO:0000313" key="15">
    <source>
        <dbReference type="EMBL" id="KGK38970.1"/>
    </source>
</evidence>
<dbReference type="VEuPathDB" id="FungiDB:C5L36_0B12530"/>
<dbReference type="InterPro" id="IPR001199">
    <property type="entry name" value="Cyt_B5-like_heme/steroid-bd"/>
</dbReference>
<dbReference type="HOGENOM" id="CLU_605651_0_0_1"/>
<dbReference type="PROSITE" id="PS50255">
    <property type="entry name" value="CYTOCHROME_B5_2"/>
    <property type="match status" value="1"/>
</dbReference>
<feature type="transmembrane region" description="Helical" evidence="13">
    <location>
        <begin position="334"/>
        <end position="355"/>
    </location>
</feature>
<name>A0A099P250_PICKU</name>
<evidence type="ECO:0000256" key="2">
    <source>
        <dbReference type="ARBA" id="ARBA00022448"/>
    </source>
</evidence>
<feature type="domain" description="Cytochrome b5 heme-binding" evidence="14">
    <location>
        <begin position="3"/>
        <end position="79"/>
    </location>
</feature>
<comment type="subcellular location">
    <subcellularLocation>
        <location evidence="1">Endoplasmic reticulum membrane</location>
        <topology evidence="1">Single-pass membrane protein</topology>
        <orientation evidence="1">Cytoplasmic side</orientation>
    </subcellularLocation>
    <subcellularLocation>
        <location evidence="11">Microsome membrane</location>
        <topology evidence="11">Single-pass membrane protein</topology>
        <orientation evidence="11">Cytoplasmic side</orientation>
    </subcellularLocation>
</comment>
<dbReference type="Proteomes" id="UP000029867">
    <property type="component" value="Unassembled WGS sequence"/>
</dbReference>
<dbReference type="PROSITE" id="PS00191">
    <property type="entry name" value="CYTOCHROME_B5_1"/>
    <property type="match status" value="1"/>
</dbReference>
<dbReference type="Gene3D" id="3.10.120.10">
    <property type="entry name" value="Cytochrome b5-like heme/steroid binding domain"/>
    <property type="match status" value="1"/>
</dbReference>
<keyword evidence="2" id="KW-0813">Transport</keyword>
<dbReference type="GO" id="GO:0005789">
    <property type="term" value="C:endoplasmic reticulum membrane"/>
    <property type="evidence" value="ECO:0007669"/>
    <property type="project" value="UniProtKB-SubCell"/>
</dbReference>
<dbReference type="SUPFAM" id="SSF55856">
    <property type="entry name" value="Cytochrome b5-like heme/steroid binding domain"/>
    <property type="match status" value="1"/>
</dbReference>
<feature type="transmembrane region" description="Helical" evidence="13">
    <location>
        <begin position="375"/>
        <end position="400"/>
    </location>
</feature>
<keyword evidence="3" id="KW-0349">Heme</keyword>
<dbReference type="PANTHER" id="PTHR19359">
    <property type="entry name" value="CYTOCHROME B5"/>
    <property type="match status" value="1"/>
</dbReference>
<dbReference type="PANTHER" id="PTHR19359:SF150">
    <property type="entry name" value="CYTOCHROME B5"/>
    <property type="match status" value="1"/>
</dbReference>
<accession>A0A099P250</accession>
<dbReference type="Pfam" id="PF00173">
    <property type="entry name" value="Cyt-b5"/>
    <property type="match status" value="1"/>
</dbReference>
<keyword evidence="13" id="KW-1133">Transmembrane helix</keyword>
<dbReference type="GO" id="GO:0020037">
    <property type="term" value="F:heme binding"/>
    <property type="evidence" value="ECO:0007669"/>
    <property type="project" value="InterPro"/>
</dbReference>
<protein>
    <recommendedName>
        <fullName evidence="14">Cytochrome b5 heme-binding domain-containing protein</fullName>
    </recommendedName>
</protein>
<dbReference type="InterPro" id="IPR018506">
    <property type="entry name" value="Cyt_B5_heme-BS"/>
</dbReference>
<proteinExistence type="inferred from homology"/>
<dbReference type="AlphaFoldDB" id="A0A099P250"/>
<reference evidence="16" key="1">
    <citation type="journal article" date="2014" name="Microb. Cell Fact.">
        <title>Exploiting Issatchenkia orientalis SD108 for succinic acid production.</title>
        <authorList>
            <person name="Xiao H."/>
            <person name="Shao Z."/>
            <person name="Jiang Y."/>
            <person name="Dole S."/>
            <person name="Zhao H."/>
        </authorList>
    </citation>
    <scope>NUCLEOTIDE SEQUENCE [LARGE SCALE GENOMIC DNA]</scope>
    <source>
        <strain evidence="16">SD108</strain>
    </source>
</reference>
<keyword evidence="9" id="KW-0408">Iron</keyword>
<evidence type="ECO:0000256" key="11">
    <source>
        <dbReference type="ARBA" id="ARBA00037877"/>
    </source>
</evidence>
<dbReference type="InterPro" id="IPR036400">
    <property type="entry name" value="Cyt_B5-like_heme/steroid_sf"/>
</dbReference>
<keyword evidence="4 13" id="KW-0812">Transmembrane</keyword>
<dbReference type="EMBL" id="JQFK01000013">
    <property type="protein sequence ID" value="KGK38970.1"/>
    <property type="molecule type" value="Genomic_DNA"/>
</dbReference>
<evidence type="ECO:0000256" key="13">
    <source>
        <dbReference type="SAM" id="Phobius"/>
    </source>
</evidence>
<dbReference type="PRINTS" id="PR00363">
    <property type="entry name" value="CYTOCHROMEB5"/>
</dbReference>
<feature type="transmembrane region" description="Helical" evidence="13">
    <location>
        <begin position="483"/>
        <end position="503"/>
    </location>
</feature>
<keyword evidence="8" id="KW-0249">Electron transport</keyword>
<evidence type="ECO:0000313" key="16">
    <source>
        <dbReference type="Proteomes" id="UP000029867"/>
    </source>
</evidence>
<feature type="transmembrane region" description="Helical" evidence="13">
    <location>
        <begin position="449"/>
        <end position="471"/>
    </location>
</feature>
<keyword evidence="7" id="KW-0492">Microsome</keyword>
<evidence type="ECO:0000256" key="7">
    <source>
        <dbReference type="ARBA" id="ARBA00022848"/>
    </source>
</evidence>
<dbReference type="eggNOG" id="KOG0537">
    <property type="taxonomic scope" value="Eukaryota"/>
</dbReference>
<evidence type="ECO:0000256" key="4">
    <source>
        <dbReference type="ARBA" id="ARBA00022692"/>
    </source>
</evidence>
<evidence type="ECO:0000256" key="9">
    <source>
        <dbReference type="ARBA" id="ARBA00023004"/>
    </source>
</evidence>
<evidence type="ECO:0000256" key="10">
    <source>
        <dbReference type="ARBA" id="ARBA00023136"/>
    </source>
</evidence>
<keyword evidence="5" id="KW-0479">Metal-binding</keyword>
<dbReference type="FunFam" id="3.10.120.10:FF:000002">
    <property type="entry name" value="Cytochrome b5 type B"/>
    <property type="match status" value="1"/>
</dbReference>
<organism evidence="15 16">
    <name type="scientific">Pichia kudriavzevii</name>
    <name type="common">Yeast</name>
    <name type="synonym">Issatchenkia orientalis</name>
    <dbReference type="NCBI Taxonomy" id="4909"/>
    <lineage>
        <taxon>Eukaryota</taxon>
        <taxon>Fungi</taxon>
        <taxon>Dikarya</taxon>
        <taxon>Ascomycota</taxon>
        <taxon>Saccharomycotina</taxon>
        <taxon>Pichiomycetes</taxon>
        <taxon>Pichiales</taxon>
        <taxon>Pichiaceae</taxon>
        <taxon>Pichia</taxon>
    </lineage>
</organism>
<evidence type="ECO:0000256" key="6">
    <source>
        <dbReference type="ARBA" id="ARBA00022824"/>
    </source>
</evidence>
<evidence type="ECO:0000259" key="14">
    <source>
        <dbReference type="PROSITE" id="PS50255"/>
    </source>
</evidence>
<keyword evidence="6" id="KW-0256">Endoplasmic reticulum</keyword>
<feature type="transmembrane region" description="Helical" evidence="13">
    <location>
        <begin position="285"/>
        <end position="307"/>
    </location>
</feature>
<evidence type="ECO:0000256" key="8">
    <source>
        <dbReference type="ARBA" id="ARBA00022982"/>
    </source>
</evidence>